<evidence type="ECO:0000313" key="2">
    <source>
        <dbReference type="Proteomes" id="UP001162060"/>
    </source>
</evidence>
<gene>
    <name evidence="1" type="ORF">PM001_LOCUS29732</name>
</gene>
<dbReference type="EMBL" id="CAKLBY020000309">
    <property type="protein sequence ID" value="CAK7944582.1"/>
    <property type="molecule type" value="Genomic_DNA"/>
</dbReference>
<name>A0AAV1VGA2_9STRA</name>
<accession>A0AAV1VGA2</accession>
<sequence>MFDALVEAMKASPEPGMEALPQERKRFPKLKGSELDGLLDLFRQCFARSSGTYADWTRLATKIGKAILLTKFAFKEIIRKLASQHKWATAPVPDLWARVINIPRQRQPNSKTYVPHVSVLLALIAYERAQTTNGESSWA</sequence>
<reference evidence="1" key="1">
    <citation type="submission" date="2024-01" db="EMBL/GenBank/DDBJ databases">
        <authorList>
            <person name="Webb A."/>
        </authorList>
    </citation>
    <scope>NUCLEOTIDE SEQUENCE</scope>
    <source>
        <strain evidence="1">Pm1</strain>
    </source>
</reference>
<organism evidence="1 2">
    <name type="scientific">Peronospora matthiolae</name>
    <dbReference type="NCBI Taxonomy" id="2874970"/>
    <lineage>
        <taxon>Eukaryota</taxon>
        <taxon>Sar</taxon>
        <taxon>Stramenopiles</taxon>
        <taxon>Oomycota</taxon>
        <taxon>Peronosporomycetes</taxon>
        <taxon>Peronosporales</taxon>
        <taxon>Peronosporaceae</taxon>
        <taxon>Peronospora</taxon>
    </lineage>
</organism>
<dbReference type="AlphaFoldDB" id="A0AAV1VGA2"/>
<comment type="caution">
    <text evidence="1">The sequence shown here is derived from an EMBL/GenBank/DDBJ whole genome shotgun (WGS) entry which is preliminary data.</text>
</comment>
<evidence type="ECO:0000313" key="1">
    <source>
        <dbReference type="EMBL" id="CAK7944582.1"/>
    </source>
</evidence>
<protein>
    <submittedName>
        <fullName evidence="1">Uncharacterized protein</fullName>
    </submittedName>
</protein>
<proteinExistence type="predicted"/>
<dbReference type="Proteomes" id="UP001162060">
    <property type="component" value="Unassembled WGS sequence"/>
</dbReference>